<reference evidence="2" key="1">
    <citation type="submission" date="2016-11" db="UniProtKB">
        <authorList>
            <consortium name="WormBaseParasite"/>
        </authorList>
    </citation>
    <scope>IDENTIFICATION</scope>
    <source>
        <strain evidence="2">KR3021</strain>
    </source>
</reference>
<dbReference type="Proteomes" id="UP000095286">
    <property type="component" value="Unplaced"/>
</dbReference>
<proteinExistence type="predicted"/>
<evidence type="ECO:0000313" key="1">
    <source>
        <dbReference type="Proteomes" id="UP000095286"/>
    </source>
</evidence>
<organism evidence="1 2">
    <name type="scientific">Rhabditophanes sp. KR3021</name>
    <dbReference type="NCBI Taxonomy" id="114890"/>
    <lineage>
        <taxon>Eukaryota</taxon>
        <taxon>Metazoa</taxon>
        <taxon>Ecdysozoa</taxon>
        <taxon>Nematoda</taxon>
        <taxon>Chromadorea</taxon>
        <taxon>Rhabditida</taxon>
        <taxon>Tylenchina</taxon>
        <taxon>Panagrolaimomorpha</taxon>
        <taxon>Strongyloidoidea</taxon>
        <taxon>Alloionematidae</taxon>
        <taxon>Rhabditophanes</taxon>
    </lineage>
</organism>
<evidence type="ECO:0000313" key="2">
    <source>
        <dbReference type="WBParaSite" id="RSKR_0000227600.1"/>
    </source>
</evidence>
<sequence>MAWVDACKNPHETETEWMMREAFLKKNLDDVPKKILIMLSRVFVNHYLMRCSYSDEVIERVKALAVGIDLQRLKKEKRQLTNLSAANRKKFAGEKLQLIEKPDIQFVESEEEDVPEGAYKATWVPKKIVYQQGGYNDEEPNPKKTRYSNDYYAQEAPRKNNSRNNHY</sequence>
<name>A0AC35TN82_9BILA</name>
<protein>
    <submittedName>
        <fullName evidence="2">XRN2-binding (XTBD) domain-containing protein</fullName>
    </submittedName>
</protein>
<accession>A0AC35TN82</accession>
<dbReference type="WBParaSite" id="RSKR_0000227600.1">
    <property type="protein sequence ID" value="RSKR_0000227600.1"/>
    <property type="gene ID" value="RSKR_0000227600"/>
</dbReference>